<dbReference type="Proteomes" id="UP001274830">
    <property type="component" value="Unassembled WGS sequence"/>
</dbReference>
<reference evidence="4" key="1">
    <citation type="submission" date="2023-07" db="EMBL/GenBank/DDBJ databases">
        <title>Black Yeasts Isolated from many extreme environments.</title>
        <authorList>
            <person name="Coleine C."/>
            <person name="Stajich J.E."/>
            <person name="Selbmann L."/>
        </authorList>
    </citation>
    <scope>NUCLEOTIDE SEQUENCE</scope>
    <source>
        <strain evidence="4">CCFEE 5485</strain>
    </source>
</reference>
<evidence type="ECO:0000256" key="2">
    <source>
        <dbReference type="ARBA" id="ARBA00022857"/>
    </source>
</evidence>
<name>A0AAE0WJ35_9PEZI</name>
<gene>
    <name evidence="4" type="ORF">LTR78_007999</name>
</gene>
<evidence type="ECO:0000256" key="1">
    <source>
        <dbReference type="ARBA" id="ARBA00006484"/>
    </source>
</evidence>
<dbReference type="PANTHER" id="PTHR43180:SF31">
    <property type="entry name" value="CHAIN DEHYDROGENASE_REDUCTASE, PUTATIVE (AFU_ORTHOLOGUE AFUA_2G16570)-RELATED"/>
    <property type="match status" value="1"/>
</dbReference>
<comment type="similarity">
    <text evidence="1">Belongs to the short-chain dehydrogenases/reductases (SDR) family.</text>
</comment>
<dbReference type="PRINTS" id="PR00081">
    <property type="entry name" value="GDHRDH"/>
</dbReference>
<protein>
    <recommendedName>
        <fullName evidence="6">5'-hydroxyaverantin dehydrogenase</fullName>
    </recommendedName>
</protein>
<dbReference type="EMBL" id="JAUTXT010000036">
    <property type="protein sequence ID" value="KAK3672030.1"/>
    <property type="molecule type" value="Genomic_DNA"/>
</dbReference>
<dbReference type="SUPFAM" id="SSF51735">
    <property type="entry name" value="NAD(P)-binding Rossmann-fold domains"/>
    <property type="match status" value="1"/>
</dbReference>
<dbReference type="InterPro" id="IPR036291">
    <property type="entry name" value="NAD(P)-bd_dom_sf"/>
</dbReference>
<proteinExistence type="inferred from homology"/>
<dbReference type="GO" id="GO:0016491">
    <property type="term" value="F:oxidoreductase activity"/>
    <property type="evidence" value="ECO:0007669"/>
    <property type="project" value="UniProtKB-KW"/>
</dbReference>
<evidence type="ECO:0000256" key="3">
    <source>
        <dbReference type="ARBA" id="ARBA00023002"/>
    </source>
</evidence>
<dbReference type="Pfam" id="PF00106">
    <property type="entry name" value="adh_short"/>
    <property type="match status" value="1"/>
</dbReference>
<accession>A0AAE0WJ35</accession>
<sequence>MQAFDPSVSLKSSAAFNPSGLAGKSVIITGGASGLGEQFAHDFVKYGAFVTIGDVNEENGRKVVEALGGGKKAAFVKCDVMSWSDQLKLFKTALSSSPSKSINVVCANAGISGQDDVFLDKTDGDGEPLEPDLSIVNINTIGVMLTAKLALHYLAQESEGSEAGGKCLILTASLAGYLELPGSPQYTASKFAVRGLMRSLRLTAPMKEVRVNLIAPWYINTPIMSQEVADKIKSKGIEFATREDAGAAVLHLASDQSLSGRAVAIVTHDVDSRGYMDLGGLHVDDYDDQAGFLADVTRQVRGSGHRIGAK</sequence>
<comment type="caution">
    <text evidence="4">The sequence shown here is derived from an EMBL/GenBank/DDBJ whole genome shotgun (WGS) entry which is preliminary data.</text>
</comment>
<evidence type="ECO:0000313" key="5">
    <source>
        <dbReference type="Proteomes" id="UP001274830"/>
    </source>
</evidence>
<dbReference type="AlphaFoldDB" id="A0AAE0WJ35"/>
<keyword evidence="5" id="KW-1185">Reference proteome</keyword>
<dbReference type="PANTHER" id="PTHR43180">
    <property type="entry name" value="3-OXOACYL-(ACYL-CARRIER-PROTEIN) REDUCTASE (AFU_ORTHOLOGUE AFUA_6G11210)"/>
    <property type="match status" value="1"/>
</dbReference>
<evidence type="ECO:0000313" key="4">
    <source>
        <dbReference type="EMBL" id="KAK3672030.1"/>
    </source>
</evidence>
<dbReference type="InterPro" id="IPR002347">
    <property type="entry name" value="SDR_fam"/>
</dbReference>
<keyword evidence="3" id="KW-0560">Oxidoreductase</keyword>
<organism evidence="4 5">
    <name type="scientific">Recurvomyces mirabilis</name>
    <dbReference type="NCBI Taxonomy" id="574656"/>
    <lineage>
        <taxon>Eukaryota</taxon>
        <taxon>Fungi</taxon>
        <taxon>Dikarya</taxon>
        <taxon>Ascomycota</taxon>
        <taxon>Pezizomycotina</taxon>
        <taxon>Dothideomycetes</taxon>
        <taxon>Dothideomycetidae</taxon>
        <taxon>Mycosphaerellales</taxon>
        <taxon>Teratosphaeriaceae</taxon>
        <taxon>Recurvomyces</taxon>
    </lineage>
</organism>
<dbReference type="PROSITE" id="PS00061">
    <property type="entry name" value="ADH_SHORT"/>
    <property type="match status" value="1"/>
</dbReference>
<evidence type="ECO:0008006" key="6">
    <source>
        <dbReference type="Google" id="ProtNLM"/>
    </source>
</evidence>
<dbReference type="Gene3D" id="3.40.50.720">
    <property type="entry name" value="NAD(P)-binding Rossmann-like Domain"/>
    <property type="match status" value="1"/>
</dbReference>
<dbReference type="InterPro" id="IPR020904">
    <property type="entry name" value="Sc_DH/Rdtase_CS"/>
</dbReference>
<keyword evidence="2" id="KW-0521">NADP</keyword>